<proteinExistence type="predicted"/>
<protein>
    <recommendedName>
        <fullName evidence="2">PiggyBac transposable element-derived protein domain-containing protein</fullName>
    </recommendedName>
</protein>
<dbReference type="EMBL" id="JABSTR010000007">
    <property type="protein sequence ID" value="KAH9375166.1"/>
    <property type="molecule type" value="Genomic_DNA"/>
</dbReference>
<evidence type="ECO:0000259" key="2">
    <source>
        <dbReference type="Pfam" id="PF13843"/>
    </source>
</evidence>
<dbReference type="AlphaFoldDB" id="A0A9J6G9S6"/>
<feature type="domain" description="PiggyBac transposable element-derived protein" evidence="2">
    <location>
        <begin position="131"/>
        <end position="269"/>
    </location>
</feature>
<dbReference type="VEuPathDB" id="VectorBase:HLOH_062079"/>
<dbReference type="OrthoDB" id="6515644at2759"/>
<feature type="domain" description="PiggyBac transposable element-derived protein" evidence="2">
    <location>
        <begin position="3"/>
        <end position="98"/>
    </location>
</feature>
<feature type="region of interest" description="Disordered" evidence="1">
    <location>
        <begin position="365"/>
        <end position="389"/>
    </location>
</feature>
<accession>A0A9J6G9S6</accession>
<name>A0A9J6G9S6_HAELO</name>
<gene>
    <name evidence="3" type="ORF">HPB48_017118</name>
</gene>
<evidence type="ECO:0000313" key="3">
    <source>
        <dbReference type="EMBL" id="KAH9375166.1"/>
    </source>
</evidence>
<feature type="compositionally biased region" description="Basic and acidic residues" evidence="1">
    <location>
        <begin position="339"/>
        <end position="351"/>
    </location>
</feature>
<evidence type="ECO:0000256" key="1">
    <source>
        <dbReference type="SAM" id="MobiDB-lite"/>
    </source>
</evidence>
<sequence>MVLYMSVVSMPFRRMYWSRLLHPSHIADCMPRNRFDEVISLFHACNNDNEKKKEEDGDDKLYKVRPLLSRLKYKFQGAAEMEDCLAVDEMIIPYLFECRPAPILSRPPKVRRREKKKKKLTSNVGRTKRRDLLLEMRRRGLGCTATMRNGRIGRCPLKTEKCLKGEGRGYFDFLSEKDSGIIICHWHNNGSVTIGSNTHSVGPVGVCRRYDKKTKEVSRSSLVRVYNQSMGGVDRADQLLSFYHNELKTKKWYKRIVFHLLDLAVVNSWLLYRAVKDSEIQLAEFKVQVAFGLMKSEKSHEAPLHDSTMAENWLSNRASHVPTSVSMGYKGLKPPGTPRKQETQKKKEKKERLYVEEALVYEHQDPRRRGSPKFLSCHPGADHRKSGRPLQLGSAQSLLEVACTDRDWKKKSKGHRTTEQHTHSKKRGFPLSRDERVHPGAQEAVVSLHATLMPTRNRLYNRHGPRGGSREINHFQATQEKPTVITGVTLSNTVSSHPDDIKTCFTEFFTEFYRQDPAQLDENSLLEGINSLGGQLPQVEKEIGENFLKPTSEQELLEVLKNMKSGSSPGPDGLPKEFYRTYRPILGSILVELVVVENLCHF</sequence>
<organism evidence="3 4">
    <name type="scientific">Haemaphysalis longicornis</name>
    <name type="common">Bush tick</name>
    <dbReference type="NCBI Taxonomy" id="44386"/>
    <lineage>
        <taxon>Eukaryota</taxon>
        <taxon>Metazoa</taxon>
        <taxon>Ecdysozoa</taxon>
        <taxon>Arthropoda</taxon>
        <taxon>Chelicerata</taxon>
        <taxon>Arachnida</taxon>
        <taxon>Acari</taxon>
        <taxon>Parasitiformes</taxon>
        <taxon>Ixodida</taxon>
        <taxon>Ixodoidea</taxon>
        <taxon>Ixodidae</taxon>
        <taxon>Haemaphysalinae</taxon>
        <taxon>Haemaphysalis</taxon>
    </lineage>
</organism>
<comment type="caution">
    <text evidence="3">The sequence shown here is derived from an EMBL/GenBank/DDBJ whole genome shotgun (WGS) entry which is preliminary data.</text>
</comment>
<feature type="region of interest" description="Disordered" evidence="1">
    <location>
        <begin position="408"/>
        <end position="433"/>
    </location>
</feature>
<dbReference type="Pfam" id="PF13843">
    <property type="entry name" value="DDE_Tnp_1_7"/>
    <property type="match status" value="2"/>
</dbReference>
<keyword evidence="4" id="KW-1185">Reference proteome</keyword>
<dbReference type="Proteomes" id="UP000821853">
    <property type="component" value="Chromosome 5"/>
</dbReference>
<dbReference type="InterPro" id="IPR029526">
    <property type="entry name" value="PGBD"/>
</dbReference>
<reference evidence="3 4" key="1">
    <citation type="journal article" date="2020" name="Cell">
        <title>Large-Scale Comparative Analyses of Tick Genomes Elucidate Their Genetic Diversity and Vector Capacities.</title>
        <authorList>
            <consortium name="Tick Genome and Microbiome Consortium (TIGMIC)"/>
            <person name="Jia N."/>
            <person name="Wang J."/>
            <person name="Shi W."/>
            <person name="Du L."/>
            <person name="Sun Y."/>
            <person name="Zhan W."/>
            <person name="Jiang J.F."/>
            <person name="Wang Q."/>
            <person name="Zhang B."/>
            <person name="Ji P."/>
            <person name="Bell-Sakyi L."/>
            <person name="Cui X.M."/>
            <person name="Yuan T.T."/>
            <person name="Jiang B.G."/>
            <person name="Yang W.F."/>
            <person name="Lam T.T."/>
            <person name="Chang Q.C."/>
            <person name="Ding S.J."/>
            <person name="Wang X.J."/>
            <person name="Zhu J.G."/>
            <person name="Ruan X.D."/>
            <person name="Zhao L."/>
            <person name="Wei J.T."/>
            <person name="Ye R.Z."/>
            <person name="Que T.C."/>
            <person name="Du C.H."/>
            <person name="Zhou Y.H."/>
            <person name="Cheng J.X."/>
            <person name="Dai P.F."/>
            <person name="Guo W.B."/>
            <person name="Han X.H."/>
            <person name="Huang E.J."/>
            <person name="Li L.F."/>
            <person name="Wei W."/>
            <person name="Gao Y.C."/>
            <person name="Liu J.Z."/>
            <person name="Shao H.Z."/>
            <person name="Wang X."/>
            <person name="Wang C.C."/>
            <person name="Yang T.C."/>
            <person name="Huo Q.B."/>
            <person name="Li W."/>
            <person name="Chen H.Y."/>
            <person name="Chen S.E."/>
            <person name="Zhou L.G."/>
            <person name="Ni X.B."/>
            <person name="Tian J.H."/>
            <person name="Sheng Y."/>
            <person name="Liu T."/>
            <person name="Pan Y.S."/>
            <person name="Xia L.Y."/>
            <person name="Li J."/>
            <person name="Zhao F."/>
            <person name="Cao W.C."/>
        </authorList>
    </citation>
    <scope>NUCLEOTIDE SEQUENCE [LARGE SCALE GENOMIC DNA]</scope>
    <source>
        <strain evidence="3">HaeL-2018</strain>
    </source>
</reference>
<evidence type="ECO:0000313" key="4">
    <source>
        <dbReference type="Proteomes" id="UP000821853"/>
    </source>
</evidence>
<feature type="region of interest" description="Disordered" evidence="1">
    <location>
        <begin position="324"/>
        <end position="351"/>
    </location>
</feature>
<dbReference type="PANTHER" id="PTHR47272">
    <property type="entry name" value="DDE_TNP_1_7 DOMAIN-CONTAINING PROTEIN"/>
    <property type="match status" value="1"/>
</dbReference>